<protein>
    <submittedName>
        <fullName evidence="1">Uncharacterized protein</fullName>
    </submittedName>
</protein>
<gene>
    <name evidence="1" type="ORF">ATO8_04486</name>
</gene>
<dbReference type="EMBL" id="AQQW01000002">
    <property type="protein sequence ID" value="ETW14121.1"/>
    <property type="molecule type" value="Genomic_DNA"/>
</dbReference>
<organism evidence="1 2">
    <name type="scientific">Roseivivax marinus</name>
    <dbReference type="NCBI Taxonomy" id="1379903"/>
    <lineage>
        <taxon>Bacteria</taxon>
        <taxon>Pseudomonadati</taxon>
        <taxon>Pseudomonadota</taxon>
        <taxon>Alphaproteobacteria</taxon>
        <taxon>Rhodobacterales</taxon>
        <taxon>Roseobacteraceae</taxon>
        <taxon>Roseivivax</taxon>
    </lineage>
</organism>
<name>W4HPS4_9RHOB</name>
<dbReference type="AlphaFoldDB" id="W4HPS4"/>
<evidence type="ECO:0000313" key="2">
    <source>
        <dbReference type="Proteomes" id="UP000019063"/>
    </source>
</evidence>
<proteinExistence type="predicted"/>
<keyword evidence="2" id="KW-1185">Reference proteome</keyword>
<comment type="caution">
    <text evidence="1">The sequence shown here is derived from an EMBL/GenBank/DDBJ whole genome shotgun (WGS) entry which is preliminary data.</text>
</comment>
<dbReference type="Proteomes" id="UP000019063">
    <property type="component" value="Unassembled WGS sequence"/>
</dbReference>
<dbReference type="eggNOG" id="ENOG50331BK">
    <property type="taxonomic scope" value="Bacteria"/>
</dbReference>
<dbReference type="STRING" id="1379903.ATO8_04486"/>
<evidence type="ECO:0000313" key="1">
    <source>
        <dbReference type="EMBL" id="ETW14121.1"/>
    </source>
</evidence>
<accession>W4HPS4</accession>
<dbReference type="RefSeq" id="WP_051487384.1">
    <property type="nucleotide sequence ID" value="NZ_AQQW01000002.1"/>
</dbReference>
<reference evidence="1 2" key="1">
    <citation type="journal article" date="2014" name="Antonie Van Leeuwenhoek">
        <title>Roseivivax atlanticus sp. nov., isolated from surface seawater of the Atlantic Ocean.</title>
        <authorList>
            <person name="Li G."/>
            <person name="Lai Q."/>
            <person name="Liu X."/>
            <person name="Sun F."/>
            <person name="Shao Z."/>
        </authorList>
    </citation>
    <scope>NUCLEOTIDE SEQUENCE [LARGE SCALE GENOMIC DNA]</scope>
    <source>
        <strain evidence="1 2">22II-s10s</strain>
    </source>
</reference>
<sequence length="153" mass="16871">MSHYHAADHGTPLSALGYSEAERDTLRVARHFFHAFCEPEKQGWIAAFAHALNVRGAEAGPHFALATLNAIQAVRRVRHSAFRFNCPTCRECALYLSSNERTFMAALRAAQAGDVARLRAHAWLLCEANEAGVVVEAFRALAATVRDREPVTL</sequence>